<gene>
    <name evidence="2" type="ORF">GKS16_02305</name>
</gene>
<name>A0A6L6G8P7_STRUB</name>
<evidence type="ECO:0000313" key="2">
    <source>
        <dbReference type="EMBL" id="MTD01116.1"/>
    </source>
</evidence>
<proteinExistence type="predicted"/>
<feature type="domain" description="Replication initiation protein-like C-terminal" evidence="1">
    <location>
        <begin position="148"/>
        <end position="312"/>
    </location>
</feature>
<dbReference type="Pfam" id="PF02486">
    <property type="entry name" value="Rep_trans"/>
    <property type="match status" value="1"/>
</dbReference>
<evidence type="ECO:0000259" key="1">
    <source>
        <dbReference type="Pfam" id="PF02486"/>
    </source>
</evidence>
<dbReference type="InterPro" id="IPR003491">
    <property type="entry name" value="REP-like_C"/>
</dbReference>
<dbReference type="EMBL" id="WLXI01000015">
    <property type="protein sequence ID" value="MTD01116.1"/>
    <property type="molecule type" value="Genomic_DNA"/>
</dbReference>
<dbReference type="AlphaFoldDB" id="A0A6L6G8P7"/>
<dbReference type="RefSeq" id="WP_154617151.1">
    <property type="nucleotide sequence ID" value="NZ_WLXI01000015.1"/>
</dbReference>
<reference evidence="2 3" key="1">
    <citation type="submission" date="2019-11" db="EMBL/GenBank/DDBJ databases">
        <title>Streptococcus uberis isolated from clinical mastitis cases on a southeastern Queensland dairy.</title>
        <authorList>
            <person name="Workentine M.L."/>
            <person name="Price R."/>
            <person name="Olchowy T."/>
        </authorList>
    </citation>
    <scope>NUCLEOTIDE SEQUENCE [LARGE SCALE GENOMIC DNA]</scope>
    <source>
        <strain evidence="2 3">OLC4459-A17</strain>
    </source>
</reference>
<comment type="caution">
    <text evidence="2">The sequence shown here is derived from an EMBL/GenBank/DDBJ whole genome shotgun (WGS) entry which is preliminary data.</text>
</comment>
<evidence type="ECO:0000313" key="3">
    <source>
        <dbReference type="Proteomes" id="UP000483839"/>
    </source>
</evidence>
<sequence>MVLFIMSEVFKISIDWLTITMIPNDSHQDENGEELPRGRYADRYYNRDWRDTAEEYLADLINELDGFDTYFEDSQPKLAKLGYTEEKCLGTGINIGYHPNYEYMGICLQMTGDGLRELRSKNGDLAESKLLRDIRSFSEKINYNWRATRLDIAIDVENCRENVSHYRKLLVDEPDGLPAKGSVWRLTASRNGEGSKFEKTRSQTSVIYNENGYSVYVGSMQSNIRLNIYDKLREKKIEPTEELKSWVRFEGRFKKEYARDIANLIINQRDLQTQFALLYRIMYEKFQFRTQTEKVYRMSKKWEKLSQQEEVLLKADDKRDSDFLSAYNHVIEKSGLISLIAKAVGVFEKDIEKEKILDGMLKAIKENYLLYENTKDVNAFIEKHKNEDIKNLPWLDFIEK</sequence>
<dbReference type="Proteomes" id="UP000483839">
    <property type="component" value="Unassembled WGS sequence"/>
</dbReference>
<accession>A0A6L6G8P7</accession>
<organism evidence="2 3">
    <name type="scientific">Streptococcus uberis</name>
    <dbReference type="NCBI Taxonomy" id="1349"/>
    <lineage>
        <taxon>Bacteria</taxon>
        <taxon>Bacillati</taxon>
        <taxon>Bacillota</taxon>
        <taxon>Bacilli</taxon>
        <taxon>Lactobacillales</taxon>
        <taxon>Streptococcaceae</taxon>
        <taxon>Streptococcus</taxon>
    </lineage>
</organism>
<protein>
    <recommendedName>
        <fullName evidence="1">Replication initiation protein-like C-terminal domain-containing protein</fullName>
    </recommendedName>
</protein>